<dbReference type="PROSITE" id="PS50949">
    <property type="entry name" value="HTH_GNTR"/>
    <property type="match status" value="1"/>
</dbReference>
<dbReference type="InterPro" id="IPR008920">
    <property type="entry name" value="TF_FadR/GntR_C"/>
</dbReference>
<organism evidence="5 6">
    <name type="scientific">Alloyangia pacifica</name>
    <dbReference type="NCBI Taxonomy" id="311180"/>
    <lineage>
        <taxon>Bacteria</taxon>
        <taxon>Pseudomonadati</taxon>
        <taxon>Pseudomonadota</taxon>
        <taxon>Alphaproteobacteria</taxon>
        <taxon>Rhodobacterales</taxon>
        <taxon>Roseobacteraceae</taxon>
        <taxon>Alloyangia</taxon>
    </lineage>
</organism>
<dbReference type="InterPro" id="IPR000524">
    <property type="entry name" value="Tscrpt_reg_HTH_GntR"/>
</dbReference>
<dbReference type="OrthoDB" id="8638122at2"/>
<dbReference type="PANTHER" id="PTHR43537">
    <property type="entry name" value="TRANSCRIPTIONAL REGULATOR, GNTR FAMILY"/>
    <property type="match status" value="1"/>
</dbReference>
<keyword evidence="3" id="KW-0804">Transcription</keyword>
<dbReference type="GO" id="GO:0003677">
    <property type="term" value="F:DNA binding"/>
    <property type="evidence" value="ECO:0007669"/>
    <property type="project" value="UniProtKB-KW"/>
</dbReference>
<evidence type="ECO:0000259" key="4">
    <source>
        <dbReference type="PROSITE" id="PS50949"/>
    </source>
</evidence>
<dbReference type="Gene3D" id="1.10.10.10">
    <property type="entry name" value="Winged helix-like DNA-binding domain superfamily/Winged helix DNA-binding domain"/>
    <property type="match status" value="1"/>
</dbReference>
<dbReference type="SUPFAM" id="SSF48008">
    <property type="entry name" value="GntR ligand-binding domain-like"/>
    <property type="match status" value="1"/>
</dbReference>
<evidence type="ECO:0000256" key="3">
    <source>
        <dbReference type="ARBA" id="ARBA00023163"/>
    </source>
</evidence>
<dbReference type="AlphaFoldDB" id="A0A1I6UGR1"/>
<evidence type="ECO:0000256" key="1">
    <source>
        <dbReference type="ARBA" id="ARBA00023015"/>
    </source>
</evidence>
<dbReference type="Gene3D" id="1.20.120.530">
    <property type="entry name" value="GntR ligand-binding domain-like"/>
    <property type="match status" value="1"/>
</dbReference>
<evidence type="ECO:0000313" key="6">
    <source>
        <dbReference type="Proteomes" id="UP000199392"/>
    </source>
</evidence>
<name>A0A1I6UGR1_9RHOB</name>
<dbReference type="STRING" id="311180.SAMN04488050_10815"/>
<protein>
    <submittedName>
        <fullName evidence="5">DNA-binding transcriptional regulator, GntR family</fullName>
    </submittedName>
</protein>
<accession>A0A1I6UGR1</accession>
<dbReference type="SMART" id="SM00345">
    <property type="entry name" value="HTH_GNTR"/>
    <property type="match status" value="1"/>
</dbReference>
<keyword evidence="6" id="KW-1185">Reference proteome</keyword>
<dbReference type="Pfam" id="PF00392">
    <property type="entry name" value="GntR"/>
    <property type="match status" value="1"/>
</dbReference>
<dbReference type="Proteomes" id="UP000199392">
    <property type="component" value="Unassembled WGS sequence"/>
</dbReference>
<dbReference type="CDD" id="cd07377">
    <property type="entry name" value="WHTH_GntR"/>
    <property type="match status" value="1"/>
</dbReference>
<keyword evidence="2 5" id="KW-0238">DNA-binding</keyword>
<proteinExistence type="predicted"/>
<feature type="domain" description="HTH gntR-type" evidence="4">
    <location>
        <begin position="12"/>
        <end position="79"/>
    </location>
</feature>
<dbReference type="EMBL" id="FOZW01000008">
    <property type="protein sequence ID" value="SFT00635.1"/>
    <property type="molecule type" value="Genomic_DNA"/>
</dbReference>
<dbReference type="InterPro" id="IPR036388">
    <property type="entry name" value="WH-like_DNA-bd_sf"/>
</dbReference>
<keyword evidence="1" id="KW-0805">Transcription regulation</keyword>
<dbReference type="Pfam" id="PF07729">
    <property type="entry name" value="FCD"/>
    <property type="match status" value="1"/>
</dbReference>
<dbReference type="SMART" id="SM00895">
    <property type="entry name" value="FCD"/>
    <property type="match status" value="1"/>
</dbReference>
<dbReference type="SUPFAM" id="SSF46785">
    <property type="entry name" value="Winged helix' DNA-binding domain"/>
    <property type="match status" value="1"/>
</dbReference>
<dbReference type="GO" id="GO:0003700">
    <property type="term" value="F:DNA-binding transcription factor activity"/>
    <property type="evidence" value="ECO:0007669"/>
    <property type="project" value="InterPro"/>
</dbReference>
<sequence>MFGRKPHKTTAETVVSVVAASLRRDIAFGELPPDSKLKIEDLRARYGGSNHSVREALTLLASEGLVEATAQRGFRVASATEADLQDIIKLRAELEPLALKWAMQKADIAWEGKLVAALHAADRATDRLLADPDGAVMMWDEAGRALHQELIAGCGSPRMIRVLGQLYDQSRRFRLAALREGRCDPRALRRVRAEMVEAILGHDVDAAIHKLTRDIAHELDTSRSREGDH</sequence>
<gene>
    <name evidence="5" type="ORF">SAMN04488050_10815</name>
</gene>
<evidence type="ECO:0000313" key="5">
    <source>
        <dbReference type="EMBL" id="SFT00635.1"/>
    </source>
</evidence>
<dbReference type="PANTHER" id="PTHR43537:SF20">
    <property type="entry name" value="HTH-TYPE TRANSCRIPTIONAL REPRESSOR GLAR"/>
    <property type="match status" value="1"/>
</dbReference>
<dbReference type="InterPro" id="IPR036390">
    <property type="entry name" value="WH_DNA-bd_sf"/>
</dbReference>
<dbReference type="InterPro" id="IPR011711">
    <property type="entry name" value="GntR_C"/>
</dbReference>
<reference evidence="6" key="1">
    <citation type="submission" date="2016-10" db="EMBL/GenBank/DDBJ databases">
        <authorList>
            <person name="Varghese N."/>
            <person name="Submissions S."/>
        </authorList>
    </citation>
    <scope>NUCLEOTIDE SEQUENCE [LARGE SCALE GENOMIC DNA]</scope>
    <source>
        <strain evidence="6">DSM 26894</strain>
    </source>
</reference>
<evidence type="ECO:0000256" key="2">
    <source>
        <dbReference type="ARBA" id="ARBA00023125"/>
    </source>
</evidence>